<dbReference type="SUPFAM" id="SSF50814">
    <property type="entry name" value="Lipocalins"/>
    <property type="match status" value="1"/>
</dbReference>
<accession>A0A131Z887</accession>
<reference evidence="2" key="1">
    <citation type="journal article" date="2016" name="Ticks Tick Borne Dis.">
        <title>De novo assembly and annotation of the salivary gland transcriptome of Rhipicephalus appendiculatus male and female ticks during blood feeding.</title>
        <authorList>
            <person name="de Castro M.H."/>
            <person name="de Klerk D."/>
            <person name="Pienaar R."/>
            <person name="Latif A.A."/>
            <person name="Rees D.J."/>
            <person name="Mans B.J."/>
        </authorList>
    </citation>
    <scope>NUCLEOTIDE SEQUENCE</scope>
    <source>
        <tissue evidence="2">Salivary glands</tissue>
    </source>
</reference>
<protein>
    <submittedName>
        <fullName evidence="2">Lipocalin</fullName>
    </submittedName>
</protein>
<sequence length="214" mass="24654">MQTERCHIFSMVAFTALISWTVVLSPMATGIDSPFDALEMNLSEYQNPWPVINTTRVVYLERISEENATHRCVKSRYWGYEAYKRTVKRSLDLVSHNVSSINISLDVKYQQSVNGSNITMLEVTSEEKPELPFPAQNLPEFYSTGNRTFPVLFSDRYCLILGDALNETRFTNCSLWFLPKGIWLSPPVCCEFMFIILCGQGTKFDWDKKCDKNK</sequence>
<feature type="chain" id="PRO_5007286974" evidence="1">
    <location>
        <begin position="31"/>
        <end position="214"/>
    </location>
</feature>
<evidence type="ECO:0000256" key="1">
    <source>
        <dbReference type="SAM" id="SignalP"/>
    </source>
</evidence>
<keyword evidence="1" id="KW-0732">Signal</keyword>
<organism evidence="2">
    <name type="scientific">Rhipicephalus appendiculatus</name>
    <name type="common">Brown ear tick</name>
    <dbReference type="NCBI Taxonomy" id="34631"/>
    <lineage>
        <taxon>Eukaryota</taxon>
        <taxon>Metazoa</taxon>
        <taxon>Ecdysozoa</taxon>
        <taxon>Arthropoda</taxon>
        <taxon>Chelicerata</taxon>
        <taxon>Arachnida</taxon>
        <taxon>Acari</taxon>
        <taxon>Parasitiformes</taxon>
        <taxon>Ixodida</taxon>
        <taxon>Ixodoidea</taxon>
        <taxon>Ixodidae</taxon>
        <taxon>Rhipicephalinae</taxon>
        <taxon>Rhipicephalus</taxon>
        <taxon>Rhipicephalus</taxon>
    </lineage>
</organism>
<dbReference type="EMBL" id="GEDV01001881">
    <property type="protein sequence ID" value="JAP86676.1"/>
    <property type="molecule type" value="Transcribed_RNA"/>
</dbReference>
<dbReference type="Gene3D" id="2.40.128.20">
    <property type="match status" value="1"/>
</dbReference>
<name>A0A131Z887_RHIAP</name>
<feature type="signal peptide" evidence="1">
    <location>
        <begin position="1"/>
        <end position="30"/>
    </location>
</feature>
<proteinExistence type="predicted"/>
<evidence type="ECO:0000313" key="2">
    <source>
        <dbReference type="EMBL" id="JAP86676.1"/>
    </source>
</evidence>
<dbReference type="AlphaFoldDB" id="A0A131Z887"/>
<dbReference type="InterPro" id="IPR012674">
    <property type="entry name" value="Calycin"/>
</dbReference>